<keyword evidence="2" id="KW-1185">Reference proteome</keyword>
<dbReference type="RefSeq" id="WP_068740160.1">
    <property type="nucleotide sequence ID" value="NZ_FNSA01000003.1"/>
</dbReference>
<organism evidence="1 2">
    <name type="scientific">Tsukamurella tyrosinosolvens</name>
    <dbReference type="NCBI Taxonomy" id="57704"/>
    <lineage>
        <taxon>Bacteria</taxon>
        <taxon>Bacillati</taxon>
        <taxon>Actinomycetota</taxon>
        <taxon>Actinomycetes</taxon>
        <taxon>Mycobacteriales</taxon>
        <taxon>Tsukamurellaceae</taxon>
        <taxon>Tsukamurella</taxon>
    </lineage>
</organism>
<name>A0A1H4US82_TSUTY</name>
<proteinExistence type="predicted"/>
<evidence type="ECO:0000313" key="1">
    <source>
        <dbReference type="EMBL" id="SEC71742.1"/>
    </source>
</evidence>
<accession>A0A1H4US82</accession>
<dbReference type="AlphaFoldDB" id="A0A1H4US82"/>
<evidence type="ECO:0000313" key="2">
    <source>
        <dbReference type="Proteomes" id="UP000182241"/>
    </source>
</evidence>
<dbReference type="OrthoDB" id="9992806at2"/>
<dbReference type="EMBL" id="FNSA01000003">
    <property type="protein sequence ID" value="SEC71742.1"/>
    <property type="molecule type" value="Genomic_DNA"/>
</dbReference>
<sequence>MDENQIEYAKCRDCHLFVEANYSAEMYPDEGYAPYVHLHGGTAEDEKIDESHEAQPGEVRTLAWWRQFGPPEMLERFTD</sequence>
<reference evidence="2" key="1">
    <citation type="submission" date="2016-10" db="EMBL/GenBank/DDBJ databases">
        <authorList>
            <person name="Varghese N."/>
            <person name="Submissions S."/>
        </authorList>
    </citation>
    <scope>NUCLEOTIDE SEQUENCE [LARGE SCALE GENOMIC DNA]</scope>
    <source>
        <strain evidence="2">DSM 44234</strain>
    </source>
</reference>
<gene>
    <name evidence="1" type="ORF">SAMN04489793_3011</name>
</gene>
<protein>
    <submittedName>
        <fullName evidence="1">Uncharacterized protein</fullName>
    </submittedName>
</protein>
<dbReference type="Proteomes" id="UP000182241">
    <property type="component" value="Unassembled WGS sequence"/>
</dbReference>